<sequence>MDYAIIPIAPQLQTHRYLMSVLEKLYPDWDAHCAVLYWIDLEYSHRSYGFNRLGQRILVKDGGS</sequence>
<organism evidence="1">
    <name type="scientific">marine sediment metagenome</name>
    <dbReference type="NCBI Taxonomy" id="412755"/>
    <lineage>
        <taxon>unclassified sequences</taxon>
        <taxon>metagenomes</taxon>
        <taxon>ecological metagenomes</taxon>
    </lineage>
</organism>
<reference evidence="1" key="1">
    <citation type="journal article" date="2015" name="Nature">
        <title>Complex archaea that bridge the gap between prokaryotes and eukaryotes.</title>
        <authorList>
            <person name="Spang A."/>
            <person name="Saw J.H."/>
            <person name="Jorgensen S.L."/>
            <person name="Zaremba-Niedzwiedzka K."/>
            <person name="Martijn J."/>
            <person name="Lind A.E."/>
            <person name="van Eijk R."/>
            <person name="Schleper C."/>
            <person name="Guy L."/>
            <person name="Ettema T.J."/>
        </authorList>
    </citation>
    <scope>NUCLEOTIDE SEQUENCE</scope>
</reference>
<dbReference type="AlphaFoldDB" id="A0A0F9BNG4"/>
<comment type="caution">
    <text evidence="1">The sequence shown here is derived from an EMBL/GenBank/DDBJ whole genome shotgun (WGS) entry which is preliminary data.</text>
</comment>
<protein>
    <submittedName>
        <fullName evidence="1">Uncharacterized protein</fullName>
    </submittedName>
</protein>
<dbReference type="EMBL" id="LAZR01048346">
    <property type="protein sequence ID" value="KKK92144.1"/>
    <property type="molecule type" value="Genomic_DNA"/>
</dbReference>
<name>A0A0F9BNG4_9ZZZZ</name>
<proteinExistence type="predicted"/>
<accession>A0A0F9BNG4</accession>
<gene>
    <name evidence="1" type="ORF">LCGC14_2705860</name>
</gene>
<evidence type="ECO:0000313" key="1">
    <source>
        <dbReference type="EMBL" id="KKK92144.1"/>
    </source>
</evidence>